<organism evidence="3 4">
    <name type="scientific">Datura stramonium</name>
    <name type="common">Jimsonweed</name>
    <name type="synonym">Common thornapple</name>
    <dbReference type="NCBI Taxonomy" id="4076"/>
    <lineage>
        <taxon>Eukaryota</taxon>
        <taxon>Viridiplantae</taxon>
        <taxon>Streptophyta</taxon>
        <taxon>Embryophyta</taxon>
        <taxon>Tracheophyta</taxon>
        <taxon>Spermatophyta</taxon>
        <taxon>Magnoliopsida</taxon>
        <taxon>eudicotyledons</taxon>
        <taxon>Gunneridae</taxon>
        <taxon>Pentapetalae</taxon>
        <taxon>asterids</taxon>
        <taxon>lamiids</taxon>
        <taxon>Solanales</taxon>
        <taxon>Solanaceae</taxon>
        <taxon>Solanoideae</taxon>
        <taxon>Datureae</taxon>
        <taxon>Datura</taxon>
    </lineage>
</organism>
<dbReference type="PANTHER" id="PTHR47357:SF1">
    <property type="entry name" value="SPINDLE POLE BODY COMPONENT 110"/>
    <property type="match status" value="1"/>
</dbReference>
<accession>A0ABS8RSH0</accession>
<name>A0ABS8RSH0_DATST</name>
<protein>
    <submittedName>
        <fullName evidence="3">Uncharacterized protein</fullName>
    </submittedName>
</protein>
<evidence type="ECO:0000256" key="2">
    <source>
        <dbReference type="SAM" id="SignalP"/>
    </source>
</evidence>
<reference evidence="3 4" key="1">
    <citation type="journal article" date="2021" name="BMC Genomics">
        <title>Datura genome reveals duplications of psychoactive alkaloid biosynthetic genes and high mutation rate following tissue culture.</title>
        <authorList>
            <person name="Rajewski A."/>
            <person name="Carter-House D."/>
            <person name="Stajich J."/>
            <person name="Litt A."/>
        </authorList>
    </citation>
    <scope>NUCLEOTIDE SEQUENCE [LARGE SCALE GENOMIC DNA]</scope>
    <source>
        <strain evidence="3">AR-01</strain>
    </source>
</reference>
<evidence type="ECO:0000313" key="4">
    <source>
        <dbReference type="Proteomes" id="UP000823775"/>
    </source>
</evidence>
<keyword evidence="2" id="KW-0732">Signal</keyword>
<dbReference type="EMBL" id="JACEIK010000102">
    <property type="protein sequence ID" value="MCD7449557.1"/>
    <property type="molecule type" value="Genomic_DNA"/>
</dbReference>
<comment type="caution">
    <text evidence="3">The sequence shown here is derived from an EMBL/GenBank/DDBJ whole genome shotgun (WGS) entry which is preliminary data.</text>
</comment>
<evidence type="ECO:0000313" key="3">
    <source>
        <dbReference type="EMBL" id="MCD7449557.1"/>
    </source>
</evidence>
<gene>
    <name evidence="3" type="ORF">HAX54_000620</name>
</gene>
<dbReference type="Proteomes" id="UP000823775">
    <property type="component" value="Unassembled WGS sequence"/>
</dbReference>
<keyword evidence="4" id="KW-1185">Reference proteome</keyword>
<dbReference type="PANTHER" id="PTHR47357">
    <property type="entry name" value="COP1-INTERACTIVE PROTEIN 1"/>
    <property type="match status" value="1"/>
</dbReference>
<proteinExistence type="predicted"/>
<evidence type="ECO:0000256" key="1">
    <source>
        <dbReference type="SAM" id="Coils"/>
    </source>
</evidence>
<feature type="chain" id="PRO_5045601275" evidence="2">
    <location>
        <begin position="17"/>
        <end position="199"/>
    </location>
</feature>
<keyword evidence="1" id="KW-0175">Coiled coil</keyword>
<sequence>MKFSLGTCLAFRLLDSMKLLIQLLEASISMTLLEPQFLFEILLCFEIECQPSFPLGYKSSRKFFGPWEFSGRFNIRSLHIAEIESKIQKIIAYLKGEDGGDEKEPLVELVEDFHNHYQSLYARYDYLTGKLRENVHGKHEKDKVTDDIKEELASANLEIADLKAQLMAAKEEKEVLHSEHQSTFLRKLQEAETTISSSD</sequence>
<feature type="coiled-coil region" evidence="1">
    <location>
        <begin position="145"/>
        <end position="179"/>
    </location>
</feature>
<feature type="signal peptide" evidence="2">
    <location>
        <begin position="1"/>
        <end position="16"/>
    </location>
</feature>